<keyword evidence="6" id="KW-0862">Zinc</keyword>
<reference evidence="10" key="1">
    <citation type="submission" date="2021-01" db="EMBL/GenBank/DDBJ databases">
        <authorList>
            <consortium name="Genoscope - CEA"/>
            <person name="William W."/>
        </authorList>
    </citation>
    <scope>NUCLEOTIDE SEQUENCE</scope>
</reference>
<sequence>MREIISLHIGQAGLQIGNSLWELFCLEHGIQPDGTVPTDRVLEGLNSNIDCLYSLSQYGRYVPRAIFFDEDPTTINAIKNGPNRGLFNRSNIHQCKLESGGCWARSSGALINKEGEENLADKIRKQIERCDGLQGIMLYHSIGGGFGGGFTSKILELLSGDLAKITKATVSILPSEKNLQSSVIEPYNSLMTLKYLKEYSNMSIMLQNSALYKVANEQMDIENPNYSTINRMIAQLISSVTQSSRFNGQKFIDLIELRMNVIPDPDFQFLHASYAPFVNIDKQNTDLINLQQITNSLFDERSSFICCNHKQVKYMAANLFFRGDCPWPEVKGAIESLKQSPTIQFAEFAVPAYPFAVSDKAPVPFPNCEQGRSNKAVCMIANSTAVQNPIIKIFHISKQLYAKRSFVHWFVGEGREEGDISEAIETVRTCLNTYQEAKKVNPDKDYCTRVQHGTNYIRQFVYTCDCLDVEGYIKNGIDKGEDMEGKYLGVCLQCARKCHVGHNLKAKGIENEFFCDCGLENCKVKCLCQKDEEKQQDYADPSQ</sequence>
<dbReference type="EMBL" id="CAJJDM010000114">
    <property type="protein sequence ID" value="CAD8099876.1"/>
    <property type="molecule type" value="Genomic_DNA"/>
</dbReference>
<proteinExistence type="inferred from homology"/>
<dbReference type="PANTHER" id="PTHR11588">
    <property type="entry name" value="TUBULIN"/>
    <property type="match status" value="1"/>
</dbReference>
<dbReference type="AlphaFoldDB" id="A0A8S1P9N9"/>
<evidence type="ECO:0008006" key="12">
    <source>
        <dbReference type="Google" id="ProtNLM"/>
    </source>
</evidence>
<keyword evidence="5" id="KW-0863">Zinc-finger</keyword>
<dbReference type="InterPro" id="IPR018316">
    <property type="entry name" value="Tubulin/FtsZ_2-layer-sand-dom"/>
</dbReference>
<comment type="similarity">
    <text evidence="1">Belongs to the tubulin family.</text>
</comment>
<keyword evidence="3" id="KW-0479">Metal-binding</keyword>
<dbReference type="CDD" id="cd19671">
    <property type="entry name" value="UBR-box_UBR4_5_6_7"/>
    <property type="match status" value="1"/>
</dbReference>
<dbReference type="InterPro" id="IPR003008">
    <property type="entry name" value="Tubulin_FtsZ_GTPase"/>
</dbReference>
<evidence type="ECO:0000313" key="10">
    <source>
        <dbReference type="EMBL" id="CAD8099876.1"/>
    </source>
</evidence>
<dbReference type="SMART" id="SM00396">
    <property type="entry name" value="ZnF_UBR1"/>
    <property type="match status" value="1"/>
</dbReference>
<dbReference type="GO" id="GO:0005874">
    <property type="term" value="C:microtubule"/>
    <property type="evidence" value="ECO:0007669"/>
    <property type="project" value="UniProtKB-KW"/>
</dbReference>
<evidence type="ECO:0000256" key="2">
    <source>
        <dbReference type="ARBA" id="ARBA00022701"/>
    </source>
</evidence>
<comment type="caution">
    <text evidence="10">The sequence shown here is derived from an EMBL/GenBank/DDBJ whole genome shotgun (WGS) entry which is preliminary data.</text>
</comment>
<feature type="domain" description="Tubulin/FtsZ GTPase" evidence="9">
    <location>
        <begin position="49"/>
        <end position="248"/>
    </location>
</feature>
<evidence type="ECO:0000256" key="1">
    <source>
        <dbReference type="ARBA" id="ARBA00009636"/>
    </source>
</evidence>
<dbReference type="InterPro" id="IPR000217">
    <property type="entry name" value="Tubulin"/>
</dbReference>
<dbReference type="PROSITE" id="PS00228">
    <property type="entry name" value="TUBULIN_B_AUTOREG"/>
    <property type="match status" value="1"/>
</dbReference>
<keyword evidence="4" id="KW-0547">Nucleotide-binding</keyword>
<dbReference type="SMART" id="SM00864">
    <property type="entry name" value="Tubulin"/>
    <property type="match status" value="1"/>
</dbReference>
<evidence type="ECO:0000259" key="8">
    <source>
        <dbReference type="SMART" id="SM00396"/>
    </source>
</evidence>
<dbReference type="OMA" id="DYCTRVQ"/>
<dbReference type="Proteomes" id="UP000688137">
    <property type="component" value="Unassembled WGS sequence"/>
</dbReference>
<protein>
    <recommendedName>
        <fullName evidence="12">Alpha tubulin</fullName>
    </recommendedName>
</protein>
<dbReference type="GO" id="GO:0008270">
    <property type="term" value="F:zinc ion binding"/>
    <property type="evidence" value="ECO:0007669"/>
    <property type="project" value="UniProtKB-KW"/>
</dbReference>
<evidence type="ECO:0000259" key="9">
    <source>
        <dbReference type="SMART" id="SM00864"/>
    </source>
</evidence>
<dbReference type="FunFam" id="3.40.50.1440:FF:000037">
    <property type="entry name" value="Tubulin beta chain"/>
    <property type="match status" value="1"/>
</dbReference>
<dbReference type="Pfam" id="PF00091">
    <property type="entry name" value="Tubulin"/>
    <property type="match status" value="1"/>
</dbReference>
<keyword evidence="11" id="KW-1185">Reference proteome</keyword>
<organism evidence="10 11">
    <name type="scientific">Paramecium primaurelia</name>
    <dbReference type="NCBI Taxonomy" id="5886"/>
    <lineage>
        <taxon>Eukaryota</taxon>
        <taxon>Sar</taxon>
        <taxon>Alveolata</taxon>
        <taxon>Ciliophora</taxon>
        <taxon>Intramacronucleata</taxon>
        <taxon>Oligohymenophorea</taxon>
        <taxon>Peniculida</taxon>
        <taxon>Parameciidae</taxon>
        <taxon>Paramecium</taxon>
    </lineage>
</organism>
<evidence type="ECO:0000256" key="6">
    <source>
        <dbReference type="ARBA" id="ARBA00022833"/>
    </source>
</evidence>
<evidence type="ECO:0000256" key="7">
    <source>
        <dbReference type="ARBA" id="ARBA00023134"/>
    </source>
</evidence>
<evidence type="ECO:0000256" key="5">
    <source>
        <dbReference type="ARBA" id="ARBA00022771"/>
    </source>
</evidence>
<accession>A0A8S1P9N9</accession>
<dbReference type="InterPro" id="IPR003126">
    <property type="entry name" value="Znf_UBR"/>
</dbReference>
<name>A0A8S1P9N9_PARPR</name>
<evidence type="ECO:0000256" key="4">
    <source>
        <dbReference type="ARBA" id="ARBA00022741"/>
    </source>
</evidence>
<dbReference type="CDD" id="cd02186">
    <property type="entry name" value="alpha_tubulin"/>
    <property type="match status" value="1"/>
</dbReference>
<dbReference type="GO" id="GO:0005525">
    <property type="term" value="F:GTP binding"/>
    <property type="evidence" value="ECO:0007669"/>
    <property type="project" value="UniProtKB-KW"/>
</dbReference>
<keyword evidence="2" id="KW-0493">Microtubule</keyword>
<feature type="domain" description="UBR-type" evidence="8">
    <location>
        <begin position="445"/>
        <end position="526"/>
    </location>
</feature>
<gene>
    <name evidence="10" type="ORF">PPRIM_AZ9-3.1.T1110004</name>
</gene>
<dbReference type="GO" id="GO:0007017">
    <property type="term" value="P:microtubule-based process"/>
    <property type="evidence" value="ECO:0007669"/>
    <property type="project" value="InterPro"/>
</dbReference>
<evidence type="ECO:0000313" key="11">
    <source>
        <dbReference type="Proteomes" id="UP000688137"/>
    </source>
</evidence>
<dbReference type="Pfam" id="PF03953">
    <property type="entry name" value="Tubulin_C"/>
    <property type="match status" value="1"/>
</dbReference>
<keyword evidence="7" id="KW-0342">GTP-binding</keyword>
<dbReference type="InterPro" id="IPR013838">
    <property type="entry name" value="Beta-tubulin_BS"/>
</dbReference>
<evidence type="ECO:0000256" key="3">
    <source>
        <dbReference type="ARBA" id="ARBA00022723"/>
    </source>
</evidence>